<dbReference type="AlphaFoldDB" id="A0A7G9GH61"/>
<keyword evidence="1" id="KW-1133">Transmembrane helix</keyword>
<protein>
    <submittedName>
        <fullName evidence="2">Uncharacterized protein</fullName>
    </submittedName>
</protein>
<feature type="transmembrane region" description="Helical" evidence="1">
    <location>
        <begin position="37"/>
        <end position="53"/>
    </location>
</feature>
<reference evidence="2 3" key="1">
    <citation type="submission" date="2020-08" db="EMBL/GenBank/DDBJ databases">
        <authorList>
            <person name="Liu C."/>
            <person name="Sun Q."/>
        </authorList>
    </citation>
    <scope>NUCLEOTIDE SEQUENCE [LARGE SCALE GENOMIC DNA]</scope>
    <source>
        <strain evidence="2 3">NSJ-29</strain>
    </source>
</reference>
<feature type="transmembrane region" description="Helical" evidence="1">
    <location>
        <begin position="7"/>
        <end position="25"/>
    </location>
</feature>
<keyword evidence="1" id="KW-0812">Transmembrane</keyword>
<gene>
    <name evidence="2" type="ORF">H9Q79_07695</name>
</gene>
<sequence>MSESRKVLRGIATGVLLICTVYIVYSIIKDPLGKHDIMFALVVTAGFIALGSNKKGRSEEAKM</sequence>
<proteinExistence type="predicted"/>
<organism evidence="2 3">
    <name type="scientific">Wansuia hejianensis</name>
    <dbReference type="NCBI Taxonomy" id="2763667"/>
    <lineage>
        <taxon>Bacteria</taxon>
        <taxon>Bacillati</taxon>
        <taxon>Bacillota</taxon>
        <taxon>Clostridia</taxon>
        <taxon>Lachnospirales</taxon>
        <taxon>Lachnospiraceae</taxon>
        <taxon>Wansuia</taxon>
    </lineage>
</organism>
<dbReference type="EMBL" id="CP060635">
    <property type="protein sequence ID" value="QNM10143.1"/>
    <property type="molecule type" value="Genomic_DNA"/>
</dbReference>
<dbReference type="Proteomes" id="UP000515860">
    <property type="component" value="Chromosome"/>
</dbReference>
<name>A0A7G9GH61_9FIRM</name>
<evidence type="ECO:0000313" key="3">
    <source>
        <dbReference type="Proteomes" id="UP000515860"/>
    </source>
</evidence>
<dbReference type="RefSeq" id="WP_118645528.1">
    <property type="nucleotide sequence ID" value="NZ_CP060635.1"/>
</dbReference>
<keyword evidence="3" id="KW-1185">Reference proteome</keyword>
<accession>A0A7G9GH61</accession>
<dbReference type="KEGG" id="whj:H9Q79_07695"/>
<evidence type="ECO:0000313" key="2">
    <source>
        <dbReference type="EMBL" id="QNM10143.1"/>
    </source>
</evidence>
<keyword evidence="1" id="KW-0472">Membrane</keyword>
<evidence type="ECO:0000256" key="1">
    <source>
        <dbReference type="SAM" id="Phobius"/>
    </source>
</evidence>